<dbReference type="Ensembl" id="ENSCMIT00000001824.1">
    <property type="protein sequence ID" value="ENSCMIP00000001753.1"/>
    <property type="gene ID" value="ENSCMIG00000001095.1"/>
</dbReference>
<reference evidence="3" key="3">
    <citation type="journal article" date="2014" name="Nature">
        <title>Elephant shark genome provides unique insights into gnathostome evolution.</title>
        <authorList>
            <consortium name="International Elephant Shark Genome Sequencing Consortium"/>
            <person name="Venkatesh B."/>
            <person name="Lee A.P."/>
            <person name="Ravi V."/>
            <person name="Maurya A.K."/>
            <person name="Lian M.M."/>
            <person name="Swann J.B."/>
            <person name="Ohta Y."/>
            <person name="Flajnik M.F."/>
            <person name="Sutoh Y."/>
            <person name="Kasahara M."/>
            <person name="Hoon S."/>
            <person name="Gangu V."/>
            <person name="Roy S.W."/>
            <person name="Irimia M."/>
            <person name="Korzh V."/>
            <person name="Kondrychyn I."/>
            <person name="Lim Z.W."/>
            <person name="Tay B.H."/>
            <person name="Tohari S."/>
            <person name="Kong K.W."/>
            <person name="Ho S."/>
            <person name="Lorente-Galdos B."/>
            <person name="Quilez J."/>
            <person name="Marques-Bonet T."/>
            <person name="Raney B.J."/>
            <person name="Ingham P.W."/>
            <person name="Tay A."/>
            <person name="Hillier L.W."/>
            <person name="Minx P."/>
            <person name="Boehm T."/>
            <person name="Wilson R.K."/>
            <person name="Brenner S."/>
            <person name="Warren W.C."/>
        </authorList>
    </citation>
    <scope>NUCLEOTIDE SEQUENCE [LARGE SCALE GENOMIC DNA]</scope>
</reference>
<protein>
    <submittedName>
        <fullName evidence="2">Uncharacterized protein</fullName>
    </submittedName>
</protein>
<dbReference type="Proteomes" id="UP000314986">
    <property type="component" value="Unassembled WGS sequence"/>
</dbReference>
<evidence type="ECO:0000313" key="2">
    <source>
        <dbReference type="Ensembl" id="ENSCMIP00000001753.1"/>
    </source>
</evidence>
<reference evidence="3" key="1">
    <citation type="journal article" date="2006" name="Science">
        <title>Ancient noncoding elements conserved in the human genome.</title>
        <authorList>
            <person name="Venkatesh B."/>
            <person name="Kirkness E.F."/>
            <person name="Loh Y.H."/>
            <person name="Halpern A.L."/>
            <person name="Lee A.P."/>
            <person name="Johnson J."/>
            <person name="Dandona N."/>
            <person name="Viswanathan L.D."/>
            <person name="Tay A."/>
            <person name="Venter J.C."/>
            <person name="Strausberg R.L."/>
            <person name="Brenner S."/>
        </authorList>
    </citation>
    <scope>NUCLEOTIDE SEQUENCE [LARGE SCALE GENOMIC DNA]</scope>
</reference>
<reference evidence="2" key="4">
    <citation type="submission" date="2025-08" db="UniProtKB">
        <authorList>
            <consortium name="Ensembl"/>
        </authorList>
    </citation>
    <scope>IDENTIFICATION</scope>
</reference>
<keyword evidence="3" id="KW-1185">Reference proteome</keyword>
<reference evidence="2" key="5">
    <citation type="submission" date="2025-09" db="UniProtKB">
        <authorList>
            <consortium name="Ensembl"/>
        </authorList>
    </citation>
    <scope>IDENTIFICATION</scope>
</reference>
<dbReference type="InParanoid" id="A0A4W3GEI7"/>
<feature type="chain" id="PRO_5021375018" evidence="1">
    <location>
        <begin position="19"/>
        <end position="44"/>
    </location>
</feature>
<name>A0A4W3GEI7_CALMI</name>
<reference evidence="3" key="2">
    <citation type="journal article" date="2007" name="PLoS Biol.">
        <title>Survey sequencing and comparative analysis of the elephant shark (Callorhinchus milii) genome.</title>
        <authorList>
            <person name="Venkatesh B."/>
            <person name="Kirkness E.F."/>
            <person name="Loh Y.H."/>
            <person name="Halpern A.L."/>
            <person name="Lee A.P."/>
            <person name="Johnson J."/>
            <person name="Dandona N."/>
            <person name="Viswanathan L.D."/>
            <person name="Tay A."/>
            <person name="Venter J.C."/>
            <person name="Strausberg R.L."/>
            <person name="Brenner S."/>
        </authorList>
    </citation>
    <scope>NUCLEOTIDE SEQUENCE [LARGE SCALE GENOMIC DNA]</scope>
</reference>
<dbReference type="AlphaFoldDB" id="A0A4W3GEI7"/>
<organism evidence="2 3">
    <name type="scientific">Callorhinchus milii</name>
    <name type="common">Ghost shark</name>
    <dbReference type="NCBI Taxonomy" id="7868"/>
    <lineage>
        <taxon>Eukaryota</taxon>
        <taxon>Metazoa</taxon>
        <taxon>Chordata</taxon>
        <taxon>Craniata</taxon>
        <taxon>Vertebrata</taxon>
        <taxon>Chondrichthyes</taxon>
        <taxon>Holocephali</taxon>
        <taxon>Chimaeriformes</taxon>
        <taxon>Callorhinchidae</taxon>
        <taxon>Callorhinchus</taxon>
    </lineage>
</organism>
<proteinExistence type="predicted"/>
<feature type="signal peptide" evidence="1">
    <location>
        <begin position="1"/>
        <end position="18"/>
    </location>
</feature>
<accession>A0A4W3GEI7</accession>
<evidence type="ECO:0000256" key="1">
    <source>
        <dbReference type="SAM" id="SignalP"/>
    </source>
</evidence>
<evidence type="ECO:0000313" key="3">
    <source>
        <dbReference type="Proteomes" id="UP000314986"/>
    </source>
</evidence>
<keyword evidence="1" id="KW-0732">Signal</keyword>
<sequence length="44" mass="4927">MLLLLVLPLLSLLLHDYAALIRSAIMVTMNEHRVSSGHEGRGWV</sequence>